<keyword evidence="4 5" id="KW-0206">Cytoskeleton</keyword>
<keyword evidence="8" id="KW-1185">Reference proteome</keyword>
<keyword evidence="2 5" id="KW-0963">Cytoplasm</keyword>
<dbReference type="GO" id="GO:0000930">
    <property type="term" value="C:gamma-tubulin complex"/>
    <property type="evidence" value="ECO:0007669"/>
    <property type="project" value="TreeGrafter"/>
</dbReference>
<evidence type="ECO:0000313" key="9">
    <source>
        <dbReference type="RefSeq" id="XP_003748434.2"/>
    </source>
</evidence>
<proteinExistence type="inferred from homology"/>
<dbReference type="PANTHER" id="PTHR19302">
    <property type="entry name" value="GAMMA TUBULIN COMPLEX PROTEIN"/>
    <property type="match status" value="1"/>
</dbReference>
<organism evidence="8 9">
    <name type="scientific">Galendromus occidentalis</name>
    <name type="common">western predatory mite</name>
    <dbReference type="NCBI Taxonomy" id="34638"/>
    <lineage>
        <taxon>Eukaryota</taxon>
        <taxon>Metazoa</taxon>
        <taxon>Ecdysozoa</taxon>
        <taxon>Arthropoda</taxon>
        <taxon>Chelicerata</taxon>
        <taxon>Arachnida</taxon>
        <taxon>Acari</taxon>
        <taxon>Parasitiformes</taxon>
        <taxon>Mesostigmata</taxon>
        <taxon>Gamasina</taxon>
        <taxon>Phytoseioidea</taxon>
        <taxon>Phytoseiidae</taxon>
        <taxon>Typhlodrominae</taxon>
        <taxon>Galendromus</taxon>
    </lineage>
</organism>
<name>A0AAJ6QYS0_9ACAR</name>
<dbReference type="RefSeq" id="XP_003748434.2">
    <property type="nucleotide sequence ID" value="XM_003748386.3"/>
</dbReference>
<evidence type="ECO:0000256" key="1">
    <source>
        <dbReference type="ARBA" id="ARBA00010337"/>
    </source>
</evidence>
<dbReference type="InterPro" id="IPR007259">
    <property type="entry name" value="GCP"/>
</dbReference>
<dbReference type="GO" id="GO:0051011">
    <property type="term" value="F:microtubule minus-end binding"/>
    <property type="evidence" value="ECO:0007669"/>
    <property type="project" value="TreeGrafter"/>
</dbReference>
<feature type="domain" description="Gamma tubulin complex component protein N-terminal" evidence="7">
    <location>
        <begin position="64"/>
        <end position="351"/>
    </location>
</feature>
<comment type="subcellular location">
    <subcellularLocation>
        <location evidence="5">Cytoplasm</location>
        <location evidence="5">Cytoskeleton</location>
        <location evidence="5">Microtubule organizing center</location>
    </subcellularLocation>
</comment>
<evidence type="ECO:0000259" key="7">
    <source>
        <dbReference type="Pfam" id="PF17681"/>
    </source>
</evidence>
<dbReference type="Pfam" id="PF17681">
    <property type="entry name" value="GCP_N_terminal"/>
    <property type="match status" value="1"/>
</dbReference>
<dbReference type="Gene3D" id="1.20.120.1900">
    <property type="entry name" value="Gamma-tubulin complex, C-terminal domain"/>
    <property type="match status" value="1"/>
</dbReference>
<dbReference type="InterPro" id="IPR040457">
    <property type="entry name" value="GCP_C"/>
</dbReference>
<dbReference type="Pfam" id="PF04130">
    <property type="entry name" value="GCP_C_terminal"/>
    <property type="match status" value="1"/>
</dbReference>
<dbReference type="Proteomes" id="UP000694867">
    <property type="component" value="Unplaced"/>
</dbReference>
<dbReference type="GO" id="GO:0031122">
    <property type="term" value="P:cytoplasmic microtubule organization"/>
    <property type="evidence" value="ECO:0007669"/>
    <property type="project" value="TreeGrafter"/>
</dbReference>
<evidence type="ECO:0000259" key="6">
    <source>
        <dbReference type="Pfam" id="PF04130"/>
    </source>
</evidence>
<accession>A0AAJ6QYS0</accession>
<dbReference type="InterPro" id="IPR042241">
    <property type="entry name" value="GCP_C_sf"/>
</dbReference>
<evidence type="ECO:0000256" key="5">
    <source>
        <dbReference type="RuleBase" id="RU363050"/>
    </source>
</evidence>
<evidence type="ECO:0000256" key="3">
    <source>
        <dbReference type="ARBA" id="ARBA00022701"/>
    </source>
</evidence>
<comment type="similarity">
    <text evidence="1 5">Belongs to the TUBGCP family.</text>
</comment>
<dbReference type="GO" id="GO:0000922">
    <property type="term" value="C:spindle pole"/>
    <property type="evidence" value="ECO:0007669"/>
    <property type="project" value="InterPro"/>
</dbReference>
<dbReference type="GO" id="GO:0051321">
    <property type="term" value="P:meiotic cell cycle"/>
    <property type="evidence" value="ECO:0007669"/>
    <property type="project" value="TreeGrafter"/>
</dbReference>
<evidence type="ECO:0000256" key="4">
    <source>
        <dbReference type="ARBA" id="ARBA00023212"/>
    </source>
</evidence>
<dbReference type="GeneID" id="100905597"/>
<keyword evidence="3 5" id="KW-0493">Microtubule</keyword>
<dbReference type="GO" id="GO:0051225">
    <property type="term" value="P:spindle assembly"/>
    <property type="evidence" value="ECO:0007669"/>
    <property type="project" value="TreeGrafter"/>
</dbReference>
<protein>
    <recommendedName>
        <fullName evidence="5">Gamma-tubulin complex component</fullName>
    </recommendedName>
</protein>
<feature type="domain" description="Gamma tubulin complex component C-terminal" evidence="6">
    <location>
        <begin position="355"/>
        <end position="676"/>
    </location>
</feature>
<dbReference type="AlphaFoldDB" id="A0AAJ6QYS0"/>
<dbReference type="GO" id="GO:0043015">
    <property type="term" value="F:gamma-tubulin binding"/>
    <property type="evidence" value="ECO:0007669"/>
    <property type="project" value="InterPro"/>
</dbReference>
<dbReference type="GO" id="GO:0007020">
    <property type="term" value="P:microtubule nucleation"/>
    <property type="evidence" value="ECO:0007669"/>
    <property type="project" value="InterPro"/>
</dbReference>
<evidence type="ECO:0000256" key="2">
    <source>
        <dbReference type="ARBA" id="ARBA00022490"/>
    </source>
</evidence>
<gene>
    <name evidence="9" type="primary">LOC100905597</name>
</gene>
<sequence>MDLLKGFEGATERPRDVTKDCLRPVRGNFPVGIAQRSPNCPALKSMRVEQQERLLLRGILCIIGLTPDDLVWSERSSSGKCEIHFHPDIQPQLVAEAKGMADLAVNHCTIRTFITEYQTTKFSLTLQSLVGCISSILAKFRLHLVSVSDGLHKLSLKLLQQQMAQQRIILLTLSDLCNKIIDERLEGAQILSLLYSSVGNSGNSVARGIYERCLQEAIKPYIEMLRHWLKGKLMIDPRGEFLVQLRPSYLRKEEVLSSKYDLIEENVPSFLDDLKNDIMKAGCFAEMVNCVNEERLESSTTGKLEEDHSAAESVDRNLGKDAEGLTVEELRRGVQAVIVDTSATLFNVMTKFGDLEDHLTSLKEVFLFVRADVFKRFCDLSRSQLITSNSLYSPMVLKNFLADAVTGSAASTFTQSHIGLSFHEDKLVARLAALAVRSGKLKEEEVVKYLENGGRGYTFECLSTDLNGGWILQHLLTPEVREMYEIIFGTRLQLFLGESFCADVIPYTTGMARALLQRMLVFVQSLSAYFSLFSVEQEWSHLRKKLSQVRTVDSLAKTHRDYVRRIFQRCLLPNFEASSRLLNIAATVLQAAMCLDRIINKEQTVIQQPVKVSDCSIDVERELDIPALEGLAQGDLNEVVDYFEREFNKSVARWLDITEIKTHEQLLTLLAMNECYVIKKETSITSK</sequence>
<dbReference type="GO" id="GO:0000278">
    <property type="term" value="P:mitotic cell cycle"/>
    <property type="evidence" value="ECO:0007669"/>
    <property type="project" value="TreeGrafter"/>
</dbReference>
<dbReference type="InterPro" id="IPR041470">
    <property type="entry name" value="GCP_N"/>
</dbReference>
<dbReference type="GO" id="GO:0005874">
    <property type="term" value="C:microtubule"/>
    <property type="evidence" value="ECO:0007669"/>
    <property type="project" value="UniProtKB-KW"/>
</dbReference>
<evidence type="ECO:0000313" key="8">
    <source>
        <dbReference type="Proteomes" id="UP000694867"/>
    </source>
</evidence>
<reference evidence="9" key="1">
    <citation type="submission" date="2025-08" db="UniProtKB">
        <authorList>
            <consortium name="RefSeq"/>
        </authorList>
    </citation>
    <scope>IDENTIFICATION</scope>
</reference>
<dbReference type="KEGG" id="goe:100905597"/>